<reference evidence="2" key="1">
    <citation type="submission" date="2024-02" db="UniProtKB">
        <authorList>
            <consortium name="WormBaseParasite"/>
        </authorList>
    </citation>
    <scope>IDENTIFICATION</scope>
</reference>
<organism evidence="1 2">
    <name type="scientific">Strongyloides stercoralis</name>
    <name type="common">Threadworm</name>
    <dbReference type="NCBI Taxonomy" id="6248"/>
    <lineage>
        <taxon>Eukaryota</taxon>
        <taxon>Metazoa</taxon>
        <taxon>Ecdysozoa</taxon>
        <taxon>Nematoda</taxon>
        <taxon>Chromadorea</taxon>
        <taxon>Rhabditida</taxon>
        <taxon>Tylenchina</taxon>
        <taxon>Panagrolaimomorpha</taxon>
        <taxon>Strongyloidoidea</taxon>
        <taxon>Strongyloididae</taxon>
        <taxon>Strongyloides</taxon>
    </lineage>
</organism>
<protein>
    <submittedName>
        <fullName evidence="2">Uncharacterized protein</fullName>
    </submittedName>
</protein>
<accession>A0AAF5CYS4</accession>
<name>A0AAF5CYS4_STRER</name>
<evidence type="ECO:0000313" key="2">
    <source>
        <dbReference type="WBParaSite" id="TCONS_00002997.p1"/>
    </source>
</evidence>
<dbReference type="Proteomes" id="UP000035681">
    <property type="component" value="Unplaced"/>
</dbReference>
<sequence length="707" mass="81696">MKQELKASLANSDCDVLDLLNSPSFSNDPYKMSKIVGDIFNEPLINFENYKNDEEFQLSTLCTELYKLGIETEGTRLKLQNKFKKMQVSQPKIPTSSTILMYDSAKTRADKLGALIRAKIDFGTAYVSLQLLDKNNDVEFYQVLVQLNRCCKILCEYDFTDNAKVEEINSIKKEFLMPLENQIYNTLDHMDKENLEMLKNKFESLDCMTNFNDCLNNYFFKKISDIICQIEQASQTEDIPASNPDSYLWKILSEIFDIWKKTWEILDEILVDCNDNYKINSSGKGSNFVSSVILQILESDTQWNAISKIFLNSLSCEEEKFMAYLQISKKFTSFTEFLSTRGDNAICECLTKFICSLKEILGETYQKESKNFLLIEISKITPPENSASRHRHKWLIPYIEDIQRIILQIIHESFVIFGNKFYDILVPSIDFVITELITVFNQKDYLEVKKDINQEICGNKGIGEIAEEKFNSVIVVGYIYNMVETICDALKQTLSGNAINEKILNEKHTRDLLQKLSSFNTYVVSNKITAVGNAIIHRMSKEVSDYLKEKENKINISQKLSTPLQNTTSLPNYSYSPQDYMTNLGQRFLQVVNTVTVFLANKNFKLATEYAYTEQLKTNKNKEFKKSSVEGVYLDLWIINNITENVVQYWVLNFQDVCDTNDFNMMKQVYIDAKFLIDVVVDLNLEPSTDLLEMCSTLNTIIDQEKQ</sequence>
<dbReference type="AlphaFoldDB" id="A0AAF5CYS4"/>
<dbReference type="WBParaSite" id="TCONS_00002997.p1">
    <property type="protein sequence ID" value="TCONS_00002997.p1"/>
    <property type="gene ID" value="XLOC_002769"/>
</dbReference>
<keyword evidence="1" id="KW-1185">Reference proteome</keyword>
<evidence type="ECO:0000313" key="1">
    <source>
        <dbReference type="Proteomes" id="UP000035681"/>
    </source>
</evidence>
<proteinExistence type="predicted"/>